<protein>
    <recommendedName>
        <fullName evidence="2">B30.2/SPRY domain-containing protein</fullName>
    </recommendedName>
</protein>
<dbReference type="Pfam" id="PF13765">
    <property type="entry name" value="PRY"/>
    <property type="match status" value="1"/>
</dbReference>
<dbReference type="AlphaFoldDB" id="A0A8C6AFM9"/>
<feature type="domain" description="B30.2/SPRY" evidence="2">
    <location>
        <begin position="105"/>
        <end position="299"/>
    </location>
</feature>
<evidence type="ECO:0000259" key="2">
    <source>
        <dbReference type="PROSITE" id="PS50188"/>
    </source>
</evidence>
<organism evidence="3 4">
    <name type="scientific">Marmota marmota marmota</name>
    <name type="common">Alpine marmot</name>
    <dbReference type="NCBI Taxonomy" id="9994"/>
    <lineage>
        <taxon>Eukaryota</taxon>
        <taxon>Metazoa</taxon>
        <taxon>Chordata</taxon>
        <taxon>Craniata</taxon>
        <taxon>Vertebrata</taxon>
        <taxon>Euteleostomi</taxon>
        <taxon>Mammalia</taxon>
        <taxon>Eutheria</taxon>
        <taxon>Euarchontoglires</taxon>
        <taxon>Glires</taxon>
        <taxon>Rodentia</taxon>
        <taxon>Sciuromorpha</taxon>
        <taxon>Sciuridae</taxon>
        <taxon>Xerinae</taxon>
        <taxon>Marmotini</taxon>
        <taxon>Marmota</taxon>
    </lineage>
</organism>
<dbReference type="Pfam" id="PF11002">
    <property type="entry name" value="RDM"/>
    <property type="match status" value="1"/>
</dbReference>
<dbReference type="Gene3D" id="2.60.120.920">
    <property type="match status" value="1"/>
</dbReference>
<dbReference type="InterPro" id="IPR043136">
    <property type="entry name" value="B30.2/SPRY_sf"/>
</dbReference>
<dbReference type="Ensembl" id="ENSMMMT00000031471.1">
    <property type="protein sequence ID" value="ENSMMMP00000027827.1"/>
    <property type="gene ID" value="ENSMMMG00000024284.1"/>
</dbReference>
<keyword evidence="4" id="KW-1185">Reference proteome</keyword>
<proteinExistence type="predicted"/>
<feature type="transmembrane region" description="Helical" evidence="1">
    <location>
        <begin position="265"/>
        <end position="290"/>
    </location>
</feature>
<dbReference type="InterPro" id="IPR013320">
    <property type="entry name" value="ConA-like_dom_sf"/>
</dbReference>
<dbReference type="InterPro" id="IPR022723">
    <property type="entry name" value="RDM_domain_RFPL"/>
</dbReference>
<dbReference type="PANTHER" id="PTHR24103">
    <property type="entry name" value="E3 UBIQUITIN-PROTEIN LIGASE TRIM"/>
    <property type="match status" value="1"/>
</dbReference>
<dbReference type="Proteomes" id="UP000694407">
    <property type="component" value="Unplaced"/>
</dbReference>
<keyword evidence="1" id="KW-1133">Transmembrane helix</keyword>
<keyword evidence="1" id="KW-0472">Membrane</keyword>
<dbReference type="PROSITE" id="PS50188">
    <property type="entry name" value="B302_SPRY"/>
    <property type="match status" value="1"/>
</dbReference>
<dbReference type="SMART" id="SM00449">
    <property type="entry name" value="SPRY"/>
    <property type="match status" value="1"/>
</dbReference>
<reference evidence="3" key="1">
    <citation type="submission" date="2025-08" db="UniProtKB">
        <authorList>
            <consortium name="Ensembl"/>
        </authorList>
    </citation>
    <scope>IDENTIFICATION</scope>
</reference>
<name>A0A8C6AFM9_MARMA</name>
<dbReference type="GeneTree" id="ENSGT00940000163408"/>
<dbReference type="SMART" id="SM00589">
    <property type="entry name" value="PRY"/>
    <property type="match status" value="1"/>
</dbReference>
<dbReference type="SUPFAM" id="SSF49899">
    <property type="entry name" value="Concanavalin A-like lectins/glucanases"/>
    <property type="match status" value="1"/>
</dbReference>
<sequence length="307" mass="34739">WKHPGFLKLRVNELIKIPPNVHLALNRHMAKLFQERTDVPSAWPIMKKNICPKCGCIYCLNCLDSLEKEPDGGDFLVDIKPNQELRKLVSTTKELEPQLQTALLVNPRMWKLHIKSLCFPFTMDMTLDVDRANNLLVFSDDHRSVGCGKIKQYQPLQHERLALALCVLGSSRFTSNRHYWDVVVGTSTEWDLGTCRESVHQGGWIQLTTDLGFWTINLRADGCFSASTMPQTPLTVDPKLCHVSIVLVTGLGNISFFHVENESHPFTFMGVLGVLSICPLMNLGVSSFLAPMGKQDKPPQQRNMDRR</sequence>
<dbReference type="InterPro" id="IPR003879">
    <property type="entry name" value="Butyrophylin_SPRY"/>
</dbReference>
<dbReference type="InterPro" id="IPR001870">
    <property type="entry name" value="B30.2/SPRY"/>
</dbReference>
<dbReference type="Pfam" id="PF00622">
    <property type="entry name" value="SPRY"/>
    <property type="match status" value="1"/>
</dbReference>
<dbReference type="InterPro" id="IPR003877">
    <property type="entry name" value="SPRY_dom"/>
</dbReference>
<dbReference type="InterPro" id="IPR006574">
    <property type="entry name" value="PRY"/>
</dbReference>
<dbReference type="InterPro" id="IPR050143">
    <property type="entry name" value="TRIM/RBCC"/>
</dbReference>
<dbReference type="PRINTS" id="PR01407">
    <property type="entry name" value="BUTYPHLNCDUF"/>
</dbReference>
<evidence type="ECO:0000313" key="4">
    <source>
        <dbReference type="Proteomes" id="UP000694407"/>
    </source>
</evidence>
<keyword evidence="1" id="KW-0812">Transmembrane</keyword>
<reference evidence="3" key="2">
    <citation type="submission" date="2025-09" db="UniProtKB">
        <authorList>
            <consortium name="Ensembl"/>
        </authorList>
    </citation>
    <scope>IDENTIFICATION</scope>
</reference>
<evidence type="ECO:0000313" key="3">
    <source>
        <dbReference type="Ensembl" id="ENSMMMP00000027827.1"/>
    </source>
</evidence>
<accession>A0A8C6AFM9</accession>
<evidence type="ECO:0000256" key="1">
    <source>
        <dbReference type="SAM" id="Phobius"/>
    </source>
</evidence>